<sequence length="72" mass="8333">MMEGRYSFFVLCCKLLLFGLLSIALYLSAIFVVHRQHMKSMVVTAIVDTNSSSLTEIKRRHQKQMFKALTLH</sequence>
<protein>
    <submittedName>
        <fullName evidence="3">Uncharacterized protein</fullName>
    </submittedName>
</protein>
<dbReference type="AlphaFoldDB" id="A0A915L876"/>
<evidence type="ECO:0000313" key="2">
    <source>
        <dbReference type="Proteomes" id="UP000887565"/>
    </source>
</evidence>
<keyword evidence="1" id="KW-1133">Transmembrane helix</keyword>
<proteinExistence type="predicted"/>
<accession>A0A915L876</accession>
<feature type="transmembrane region" description="Helical" evidence="1">
    <location>
        <begin position="6"/>
        <end position="33"/>
    </location>
</feature>
<keyword evidence="1" id="KW-0812">Transmembrane</keyword>
<keyword evidence="2" id="KW-1185">Reference proteome</keyword>
<name>A0A915L876_ROMCU</name>
<evidence type="ECO:0000256" key="1">
    <source>
        <dbReference type="SAM" id="Phobius"/>
    </source>
</evidence>
<keyword evidence="1" id="KW-0472">Membrane</keyword>
<evidence type="ECO:0000313" key="3">
    <source>
        <dbReference type="WBParaSite" id="nRc.2.0.1.t47244-RA"/>
    </source>
</evidence>
<dbReference type="WBParaSite" id="nRc.2.0.1.t47244-RA">
    <property type="protein sequence ID" value="nRc.2.0.1.t47244-RA"/>
    <property type="gene ID" value="nRc.2.0.1.g47244"/>
</dbReference>
<organism evidence="2 3">
    <name type="scientific">Romanomermis culicivorax</name>
    <name type="common">Nematode worm</name>
    <dbReference type="NCBI Taxonomy" id="13658"/>
    <lineage>
        <taxon>Eukaryota</taxon>
        <taxon>Metazoa</taxon>
        <taxon>Ecdysozoa</taxon>
        <taxon>Nematoda</taxon>
        <taxon>Enoplea</taxon>
        <taxon>Dorylaimia</taxon>
        <taxon>Mermithida</taxon>
        <taxon>Mermithoidea</taxon>
        <taxon>Mermithidae</taxon>
        <taxon>Romanomermis</taxon>
    </lineage>
</organism>
<dbReference type="Proteomes" id="UP000887565">
    <property type="component" value="Unplaced"/>
</dbReference>
<reference evidence="3" key="1">
    <citation type="submission" date="2022-11" db="UniProtKB">
        <authorList>
            <consortium name="WormBaseParasite"/>
        </authorList>
    </citation>
    <scope>IDENTIFICATION</scope>
</reference>